<reference evidence="1" key="2">
    <citation type="submission" date="2022-01" db="EMBL/GenBank/DDBJ databases">
        <authorList>
            <person name="Yamashiro T."/>
            <person name="Shiraishi A."/>
            <person name="Satake H."/>
            <person name="Nakayama K."/>
        </authorList>
    </citation>
    <scope>NUCLEOTIDE SEQUENCE</scope>
</reference>
<reference evidence="1" key="1">
    <citation type="journal article" date="2022" name="Int. J. Mol. Sci.">
        <title>Draft Genome of Tanacetum Coccineum: Genomic Comparison of Closely Related Tanacetum-Family Plants.</title>
        <authorList>
            <person name="Yamashiro T."/>
            <person name="Shiraishi A."/>
            <person name="Nakayama K."/>
            <person name="Satake H."/>
        </authorList>
    </citation>
    <scope>NUCLEOTIDE SEQUENCE</scope>
</reference>
<sequence>MMSKPSIYRGEVKRGKEFQRLPLNPSRRSFIKHLWPFDEFSEVAWPMSCCHVLVVDWGEPMNEFDKRKGSGVWEKSGLGCGKFGGKFGYRLLVCYELSGFCFKTLDNWHNWSPSLLPPKCSVKQVSKIAE</sequence>
<gene>
    <name evidence="1" type="ORF">Tco_1081395</name>
</gene>
<name>A0ABQ5HYY2_9ASTR</name>
<evidence type="ECO:0000313" key="1">
    <source>
        <dbReference type="EMBL" id="GJT92550.1"/>
    </source>
</evidence>
<evidence type="ECO:0000313" key="2">
    <source>
        <dbReference type="Proteomes" id="UP001151760"/>
    </source>
</evidence>
<protein>
    <submittedName>
        <fullName evidence="1">Uncharacterized protein</fullName>
    </submittedName>
</protein>
<dbReference type="Proteomes" id="UP001151760">
    <property type="component" value="Unassembled WGS sequence"/>
</dbReference>
<keyword evidence="2" id="KW-1185">Reference proteome</keyword>
<comment type="caution">
    <text evidence="1">The sequence shown here is derived from an EMBL/GenBank/DDBJ whole genome shotgun (WGS) entry which is preliminary data.</text>
</comment>
<proteinExistence type="predicted"/>
<dbReference type="EMBL" id="BQNB010020120">
    <property type="protein sequence ID" value="GJT92550.1"/>
    <property type="molecule type" value="Genomic_DNA"/>
</dbReference>
<organism evidence="1 2">
    <name type="scientific">Tanacetum coccineum</name>
    <dbReference type="NCBI Taxonomy" id="301880"/>
    <lineage>
        <taxon>Eukaryota</taxon>
        <taxon>Viridiplantae</taxon>
        <taxon>Streptophyta</taxon>
        <taxon>Embryophyta</taxon>
        <taxon>Tracheophyta</taxon>
        <taxon>Spermatophyta</taxon>
        <taxon>Magnoliopsida</taxon>
        <taxon>eudicotyledons</taxon>
        <taxon>Gunneridae</taxon>
        <taxon>Pentapetalae</taxon>
        <taxon>asterids</taxon>
        <taxon>campanulids</taxon>
        <taxon>Asterales</taxon>
        <taxon>Asteraceae</taxon>
        <taxon>Asteroideae</taxon>
        <taxon>Anthemideae</taxon>
        <taxon>Anthemidinae</taxon>
        <taxon>Tanacetum</taxon>
    </lineage>
</organism>
<accession>A0ABQ5HYY2</accession>